<dbReference type="Proteomes" id="UP000092024">
    <property type="component" value="Unassembled WGS sequence"/>
</dbReference>
<dbReference type="InterPro" id="IPR008248">
    <property type="entry name" value="CheB-like"/>
</dbReference>
<keyword evidence="1 5" id="KW-0963">Cytoplasm</keyword>
<comment type="catalytic activity">
    <reaction evidence="4 5">
        <text>[protein]-L-glutamate 5-O-methyl ester + H2O = L-glutamyl-[protein] + methanol + H(+)</text>
        <dbReference type="Rhea" id="RHEA:23236"/>
        <dbReference type="Rhea" id="RHEA-COMP:10208"/>
        <dbReference type="Rhea" id="RHEA-COMP:10311"/>
        <dbReference type="ChEBI" id="CHEBI:15377"/>
        <dbReference type="ChEBI" id="CHEBI:15378"/>
        <dbReference type="ChEBI" id="CHEBI:17790"/>
        <dbReference type="ChEBI" id="CHEBI:29973"/>
        <dbReference type="ChEBI" id="CHEBI:82795"/>
        <dbReference type="EC" id="3.1.1.61"/>
    </reaction>
</comment>
<dbReference type="EC" id="3.5.1.44" evidence="5"/>
<evidence type="ECO:0000256" key="2">
    <source>
        <dbReference type="ARBA" id="ARBA00022500"/>
    </source>
</evidence>
<comment type="PTM">
    <text evidence="5">Phosphorylated by CheA. Phosphorylation of the N-terminal regulatory domain activates the methylesterase activity.</text>
</comment>
<keyword evidence="3 5" id="KW-0378">Hydrolase</keyword>
<dbReference type="InterPro" id="IPR035909">
    <property type="entry name" value="CheB_C"/>
</dbReference>
<dbReference type="RefSeq" id="WP_068686502.1">
    <property type="nucleotide sequence ID" value="NZ_LYPA01000074.1"/>
</dbReference>
<feature type="domain" description="CheB-type methylesterase" evidence="9">
    <location>
        <begin position="158"/>
        <end position="350"/>
    </location>
</feature>
<gene>
    <name evidence="5" type="primary">cheB</name>
    <name evidence="10" type="ORF">A7K91_25120</name>
</gene>
<feature type="modified residue" description="4-aspartylphosphate" evidence="5 7">
    <location>
        <position position="53"/>
    </location>
</feature>
<comment type="caution">
    <text evidence="10">The sequence shown here is derived from an EMBL/GenBank/DDBJ whole genome shotgun (WGS) entry which is preliminary data.</text>
</comment>
<dbReference type="GO" id="GO:0000156">
    <property type="term" value="F:phosphorelay response regulator activity"/>
    <property type="evidence" value="ECO:0007669"/>
    <property type="project" value="InterPro"/>
</dbReference>
<dbReference type="Pfam" id="PF01339">
    <property type="entry name" value="CheB_methylest"/>
    <property type="match status" value="1"/>
</dbReference>
<dbReference type="InterPro" id="IPR000673">
    <property type="entry name" value="Sig_transdc_resp-reg_Me-estase"/>
</dbReference>
<dbReference type="STRING" id="1844972.A7K91_25120"/>
<dbReference type="Pfam" id="PF00072">
    <property type="entry name" value="Response_reg"/>
    <property type="match status" value="1"/>
</dbReference>
<dbReference type="Gene3D" id="3.40.50.180">
    <property type="entry name" value="Methylesterase CheB, C-terminal domain"/>
    <property type="match status" value="1"/>
</dbReference>
<accession>A0A1A5YCA1</accession>
<dbReference type="EMBL" id="LYPA01000074">
    <property type="protein sequence ID" value="OBR63236.1"/>
    <property type="molecule type" value="Genomic_DNA"/>
</dbReference>
<dbReference type="EC" id="3.1.1.61" evidence="5"/>
<feature type="active site" evidence="5 6">
    <location>
        <position position="168"/>
    </location>
</feature>
<protein>
    <recommendedName>
        <fullName evidence="5">Protein-glutamate methylesterase/protein-glutamine glutaminase</fullName>
        <ecNumber evidence="5">3.1.1.61</ecNumber>
        <ecNumber evidence="5">3.5.1.44</ecNumber>
    </recommendedName>
</protein>
<evidence type="ECO:0000256" key="7">
    <source>
        <dbReference type="PROSITE-ProRule" id="PRU00169"/>
    </source>
</evidence>
<comment type="similarity">
    <text evidence="5">Belongs to the CheB family.</text>
</comment>
<sequence length="350" mass="38084">MYRILIVDDSLFMRNLLSRYIEEAGMKVAGTARTGLEAIEKTALLKPDVITMDIEMPDMDGISALTEIMAKHPTPVIMISSFTKEGASETVRALQAGAVDFITKPTGSALFDIYRIRMDLVKKIKAAYGAPVGRLRRLAGLEKKNAALPRIEEASMKPVTQIVAVGASTGGPQALTELLSGLPAHFHHPIVIVQHMPPKFTASLAERLNTVTHLNVVEVKDEQPIGNNGVYIAPGDFHLNVMETRKGYAASLHQKETGSRHRPSVNEMFRSVSALQGIKRHFVLLTGMGDDGAEQMLLARQDGAAASTIAEAKDTCIVYGMPKAAVERGAAQYQLPLHEIGRKLVELTRV</sequence>
<dbReference type="Gene3D" id="3.40.50.2300">
    <property type="match status" value="1"/>
</dbReference>
<evidence type="ECO:0000313" key="10">
    <source>
        <dbReference type="EMBL" id="OBR63236.1"/>
    </source>
</evidence>
<organism evidence="10 11">
    <name type="scientific">Paenibacillus oryzae</name>
    <dbReference type="NCBI Taxonomy" id="1844972"/>
    <lineage>
        <taxon>Bacteria</taxon>
        <taxon>Bacillati</taxon>
        <taxon>Bacillota</taxon>
        <taxon>Bacilli</taxon>
        <taxon>Bacillales</taxon>
        <taxon>Paenibacillaceae</taxon>
        <taxon>Paenibacillus</taxon>
    </lineage>
</organism>
<feature type="active site" evidence="5 6">
    <location>
        <position position="195"/>
    </location>
</feature>
<dbReference type="CDD" id="cd17541">
    <property type="entry name" value="REC_CheB-like"/>
    <property type="match status" value="1"/>
</dbReference>
<comment type="catalytic activity">
    <reaction evidence="5">
        <text>L-glutaminyl-[protein] + H2O = L-glutamyl-[protein] + NH4(+)</text>
        <dbReference type="Rhea" id="RHEA:16441"/>
        <dbReference type="Rhea" id="RHEA-COMP:10207"/>
        <dbReference type="Rhea" id="RHEA-COMP:10208"/>
        <dbReference type="ChEBI" id="CHEBI:15377"/>
        <dbReference type="ChEBI" id="CHEBI:28938"/>
        <dbReference type="ChEBI" id="CHEBI:29973"/>
        <dbReference type="ChEBI" id="CHEBI:30011"/>
        <dbReference type="EC" id="3.5.1.44"/>
    </reaction>
</comment>
<evidence type="ECO:0000256" key="5">
    <source>
        <dbReference type="HAMAP-Rule" id="MF_00099"/>
    </source>
</evidence>
<feature type="domain" description="Response regulatory" evidence="8">
    <location>
        <begin position="3"/>
        <end position="119"/>
    </location>
</feature>
<evidence type="ECO:0000256" key="1">
    <source>
        <dbReference type="ARBA" id="ARBA00022490"/>
    </source>
</evidence>
<evidence type="ECO:0000259" key="8">
    <source>
        <dbReference type="PROSITE" id="PS50110"/>
    </source>
</evidence>
<dbReference type="PROSITE" id="PS50122">
    <property type="entry name" value="CHEB"/>
    <property type="match status" value="1"/>
</dbReference>
<dbReference type="PIRSF" id="PIRSF000876">
    <property type="entry name" value="RR_chemtxs_CheB"/>
    <property type="match status" value="1"/>
</dbReference>
<evidence type="ECO:0000256" key="4">
    <source>
        <dbReference type="ARBA" id="ARBA00048267"/>
    </source>
</evidence>
<evidence type="ECO:0000313" key="11">
    <source>
        <dbReference type="Proteomes" id="UP000092024"/>
    </source>
</evidence>
<dbReference type="OrthoDB" id="9793421at2"/>
<dbReference type="PANTHER" id="PTHR42872">
    <property type="entry name" value="PROTEIN-GLUTAMATE METHYLESTERASE/PROTEIN-GLUTAMINE GLUTAMINASE"/>
    <property type="match status" value="1"/>
</dbReference>
<comment type="domain">
    <text evidence="5">Contains a C-terminal catalytic domain, and an N-terminal region which modulates catalytic activity.</text>
</comment>
<comment type="function">
    <text evidence="5">Involved in chemotaxis. Part of a chemotaxis signal transduction system that modulates chemotaxis in response to various stimuli. Catalyzes the demethylation of specific methylglutamate residues introduced into the chemoreceptors (methyl-accepting chemotaxis proteins or MCP) by CheR. Also mediates the irreversible deamidation of specific glutamine residues to glutamic acid.</text>
</comment>
<dbReference type="GO" id="GO:0050568">
    <property type="term" value="F:protein-glutamine glutaminase activity"/>
    <property type="evidence" value="ECO:0007669"/>
    <property type="project" value="UniProtKB-UniRule"/>
</dbReference>
<dbReference type="CDD" id="cd16432">
    <property type="entry name" value="CheB_Rec"/>
    <property type="match status" value="1"/>
</dbReference>
<comment type="subcellular location">
    <subcellularLocation>
        <location evidence="5">Cytoplasm</location>
    </subcellularLocation>
</comment>
<dbReference type="GO" id="GO:0008984">
    <property type="term" value="F:protein-glutamate methylesterase activity"/>
    <property type="evidence" value="ECO:0007669"/>
    <property type="project" value="UniProtKB-UniRule"/>
</dbReference>
<dbReference type="SUPFAM" id="SSF52738">
    <property type="entry name" value="Methylesterase CheB, C-terminal domain"/>
    <property type="match status" value="1"/>
</dbReference>
<dbReference type="GO" id="GO:0006935">
    <property type="term" value="P:chemotaxis"/>
    <property type="evidence" value="ECO:0007669"/>
    <property type="project" value="UniProtKB-UniRule"/>
</dbReference>
<dbReference type="SUPFAM" id="SSF52172">
    <property type="entry name" value="CheY-like"/>
    <property type="match status" value="1"/>
</dbReference>
<feature type="active site" evidence="5 6">
    <location>
        <position position="291"/>
    </location>
</feature>
<dbReference type="SMART" id="SM00448">
    <property type="entry name" value="REC"/>
    <property type="match status" value="1"/>
</dbReference>
<keyword evidence="2 5" id="KW-0145">Chemotaxis</keyword>
<evidence type="ECO:0000256" key="6">
    <source>
        <dbReference type="PROSITE-ProRule" id="PRU00050"/>
    </source>
</evidence>
<keyword evidence="11" id="KW-1185">Reference proteome</keyword>
<dbReference type="InterPro" id="IPR001789">
    <property type="entry name" value="Sig_transdc_resp-reg_receiver"/>
</dbReference>
<name>A0A1A5YCA1_9BACL</name>
<dbReference type="GO" id="GO:0005737">
    <property type="term" value="C:cytoplasm"/>
    <property type="evidence" value="ECO:0007669"/>
    <property type="project" value="UniProtKB-SubCell"/>
</dbReference>
<dbReference type="AlphaFoldDB" id="A0A1A5YCA1"/>
<proteinExistence type="inferred from homology"/>
<dbReference type="InterPro" id="IPR011006">
    <property type="entry name" value="CheY-like_superfamily"/>
</dbReference>
<dbReference type="PROSITE" id="PS50110">
    <property type="entry name" value="RESPONSE_REGULATORY"/>
    <property type="match status" value="1"/>
</dbReference>
<evidence type="ECO:0000256" key="3">
    <source>
        <dbReference type="ARBA" id="ARBA00022801"/>
    </source>
</evidence>
<dbReference type="PANTHER" id="PTHR42872:SF6">
    <property type="entry name" value="PROTEIN-GLUTAMATE METHYLESTERASE_PROTEIN-GLUTAMINE GLUTAMINASE"/>
    <property type="match status" value="1"/>
</dbReference>
<keyword evidence="5 7" id="KW-0597">Phosphoprotein</keyword>
<dbReference type="NCBIfam" id="NF001965">
    <property type="entry name" value="PRK00742.1"/>
    <property type="match status" value="1"/>
</dbReference>
<reference evidence="10 11" key="1">
    <citation type="submission" date="2016-05" db="EMBL/GenBank/DDBJ databases">
        <title>Paenibacillus oryzae. sp. nov., isolated from the rice root.</title>
        <authorList>
            <person name="Zhang J."/>
            <person name="Zhang X."/>
        </authorList>
    </citation>
    <scope>NUCLEOTIDE SEQUENCE [LARGE SCALE GENOMIC DNA]</scope>
    <source>
        <strain evidence="10 11">1DrF-4</strain>
    </source>
</reference>
<dbReference type="HAMAP" id="MF_00099">
    <property type="entry name" value="CheB_chemtxs"/>
    <property type="match status" value="1"/>
</dbReference>
<evidence type="ECO:0000259" key="9">
    <source>
        <dbReference type="PROSITE" id="PS50122"/>
    </source>
</evidence>